<organism evidence="2 3">
    <name type="scientific">Puccinia coronata f. sp. avenae</name>
    <dbReference type="NCBI Taxonomy" id="200324"/>
    <lineage>
        <taxon>Eukaryota</taxon>
        <taxon>Fungi</taxon>
        <taxon>Dikarya</taxon>
        <taxon>Basidiomycota</taxon>
        <taxon>Pucciniomycotina</taxon>
        <taxon>Pucciniomycetes</taxon>
        <taxon>Pucciniales</taxon>
        <taxon>Pucciniaceae</taxon>
        <taxon>Puccinia</taxon>
    </lineage>
</organism>
<evidence type="ECO:0000313" key="2">
    <source>
        <dbReference type="EMBL" id="PLW38144.1"/>
    </source>
</evidence>
<reference evidence="2 3" key="1">
    <citation type="submission" date="2017-11" db="EMBL/GenBank/DDBJ databases">
        <title>De novo assembly and phasing of dikaryotic genomes from two isolates of Puccinia coronata f. sp. avenae, the causal agent of oat crown rust.</title>
        <authorList>
            <person name="Miller M.E."/>
            <person name="Zhang Y."/>
            <person name="Omidvar V."/>
            <person name="Sperschneider J."/>
            <person name="Schwessinger B."/>
            <person name="Raley C."/>
            <person name="Palmer J.M."/>
            <person name="Garnica D."/>
            <person name="Upadhyaya N."/>
            <person name="Rathjen J."/>
            <person name="Taylor J.M."/>
            <person name="Park R.F."/>
            <person name="Dodds P.N."/>
            <person name="Hirsch C.D."/>
            <person name="Kianian S.F."/>
            <person name="Figueroa M."/>
        </authorList>
    </citation>
    <scope>NUCLEOTIDE SEQUENCE [LARGE SCALE GENOMIC DNA]</scope>
    <source>
        <strain evidence="2">12NC29</strain>
    </source>
</reference>
<proteinExistence type="predicted"/>
<comment type="caution">
    <text evidence="2">The sequence shown here is derived from an EMBL/GenBank/DDBJ whole genome shotgun (WGS) entry which is preliminary data.</text>
</comment>
<dbReference type="Proteomes" id="UP000235388">
    <property type="component" value="Unassembled WGS sequence"/>
</dbReference>
<keyword evidence="3" id="KW-1185">Reference proteome</keyword>
<sequence length="140" mass="15587">MDWFDSALRSFARLQVFHITAHSTAPVFLRPFGSWKLEPLVATVIAGPLVENPLIATLQHITKYPQGYFWLGRFACFMSAQRNIVSSLGRSTQTRESSRCVAHETLHTGTRVVMVSPRRASEGGEALRGPPGLRNQEGLH</sequence>
<accession>A0A2N5UK48</accession>
<evidence type="ECO:0000313" key="3">
    <source>
        <dbReference type="Proteomes" id="UP000235388"/>
    </source>
</evidence>
<feature type="region of interest" description="Disordered" evidence="1">
    <location>
        <begin position="117"/>
        <end position="140"/>
    </location>
</feature>
<evidence type="ECO:0000256" key="1">
    <source>
        <dbReference type="SAM" id="MobiDB-lite"/>
    </source>
</evidence>
<gene>
    <name evidence="2" type="ORF">PCANC_14163</name>
</gene>
<dbReference type="AlphaFoldDB" id="A0A2N5UK48"/>
<name>A0A2N5UK48_9BASI</name>
<dbReference type="EMBL" id="PGCJ01000212">
    <property type="protein sequence ID" value="PLW38144.1"/>
    <property type="molecule type" value="Genomic_DNA"/>
</dbReference>
<protein>
    <submittedName>
        <fullName evidence="2">Uncharacterized protein</fullName>
    </submittedName>
</protein>